<organism evidence="1 2">
    <name type="scientific">miscellaneous Crenarchaeota group-15 archaeon DG-45</name>
    <dbReference type="NCBI Taxonomy" id="1685127"/>
    <lineage>
        <taxon>Archaea</taxon>
        <taxon>Candidatus Bathyarchaeota</taxon>
        <taxon>MCG-15</taxon>
    </lineage>
</organism>
<evidence type="ECO:0000313" key="2">
    <source>
        <dbReference type="Proteomes" id="UP000037210"/>
    </source>
</evidence>
<dbReference type="EMBL" id="LFWZ01000029">
    <property type="protein sequence ID" value="KON30520.1"/>
    <property type="molecule type" value="Genomic_DNA"/>
</dbReference>
<dbReference type="AlphaFoldDB" id="A0A0M0BQ90"/>
<accession>A0A0M0BQ90</accession>
<gene>
    <name evidence="1" type="ORF">AC482_03685</name>
</gene>
<protein>
    <recommendedName>
        <fullName evidence="3">EVE domain-containing protein</fullName>
    </recommendedName>
</protein>
<sequence>MIIMAQEENPGYILRISTEDWLRQVYELRKYYPGISRRWRRGTVILLAMRAEEGDSFIGYGVVDKVEMPWELPPEEEAYAREHGWRAAISFKTLFRFERPLPIKKSALAGDPRKGRLLHGARLAEEQVDAILEAAEDYQG</sequence>
<evidence type="ECO:0000313" key="1">
    <source>
        <dbReference type="EMBL" id="KON30520.1"/>
    </source>
</evidence>
<reference evidence="1 2" key="1">
    <citation type="submission" date="2015-06" db="EMBL/GenBank/DDBJ databases">
        <title>New insights into the roles of widespread benthic archaea in carbon and nitrogen cycling.</title>
        <authorList>
            <person name="Lazar C.S."/>
            <person name="Baker B.J."/>
            <person name="Seitz K.W."/>
            <person name="Hyde A.S."/>
            <person name="Dick G.J."/>
            <person name="Hinrichs K.-U."/>
            <person name="Teske A.P."/>
        </authorList>
    </citation>
    <scope>NUCLEOTIDE SEQUENCE [LARGE SCALE GENOMIC DNA]</scope>
    <source>
        <strain evidence="1">DG-45</strain>
    </source>
</reference>
<name>A0A0M0BQ90_9ARCH</name>
<comment type="caution">
    <text evidence="1">The sequence shown here is derived from an EMBL/GenBank/DDBJ whole genome shotgun (WGS) entry which is preliminary data.</text>
</comment>
<evidence type="ECO:0008006" key="3">
    <source>
        <dbReference type="Google" id="ProtNLM"/>
    </source>
</evidence>
<dbReference type="Proteomes" id="UP000037210">
    <property type="component" value="Unassembled WGS sequence"/>
</dbReference>
<proteinExistence type="predicted"/>